<evidence type="ECO:0000259" key="5">
    <source>
        <dbReference type="PROSITE" id="PS50089"/>
    </source>
</evidence>
<dbReference type="PANTHER" id="PTHR17550">
    <property type="entry name" value="E3 UBIQUITIN-PROTEIN LIGASE TTC3"/>
    <property type="match status" value="1"/>
</dbReference>
<feature type="non-terminal residue" evidence="6">
    <location>
        <position position="1"/>
    </location>
</feature>
<keyword evidence="2 4" id="KW-0863">Zinc-finger</keyword>
<dbReference type="GO" id="GO:0016874">
    <property type="term" value="F:ligase activity"/>
    <property type="evidence" value="ECO:0007669"/>
    <property type="project" value="UniProtKB-KW"/>
</dbReference>
<feature type="non-terminal residue" evidence="6">
    <location>
        <position position="269"/>
    </location>
</feature>
<accession>A0A7L3IN13</accession>
<dbReference type="SUPFAM" id="SSF57850">
    <property type="entry name" value="RING/U-box"/>
    <property type="match status" value="1"/>
</dbReference>
<proteinExistence type="predicted"/>
<keyword evidence="3" id="KW-0862">Zinc</keyword>
<keyword evidence="1" id="KW-0479">Metal-binding</keyword>
<evidence type="ECO:0000256" key="2">
    <source>
        <dbReference type="ARBA" id="ARBA00022771"/>
    </source>
</evidence>
<evidence type="ECO:0000256" key="3">
    <source>
        <dbReference type="ARBA" id="ARBA00022833"/>
    </source>
</evidence>
<evidence type="ECO:0000313" key="7">
    <source>
        <dbReference type="Proteomes" id="UP000570592"/>
    </source>
</evidence>
<dbReference type="Proteomes" id="UP000570592">
    <property type="component" value="Unassembled WGS sequence"/>
</dbReference>
<evidence type="ECO:0000256" key="1">
    <source>
        <dbReference type="ARBA" id="ARBA00022723"/>
    </source>
</evidence>
<dbReference type="GO" id="GO:0008270">
    <property type="term" value="F:zinc ion binding"/>
    <property type="evidence" value="ECO:0007669"/>
    <property type="project" value="UniProtKB-KW"/>
</dbReference>
<dbReference type="PANTHER" id="PTHR17550:SF4">
    <property type="entry name" value="E3 UBIQUITIN-PROTEIN LIGASE TTC3"/>
    <property type="match status" value="1"/>
</dbReference>
<gene>
    <name evidence="6" type="primary">Dzip3_1</name>
    <name evidence="6" type="ORF">PARPUN_R14440</name>
</gene>
<dbReference type="EMBL" id="VZTX01026312">
    <property type="protein sequence ID" value="NXU18499.1"/>
    <property type="molecule type" value="Genomic_DNA"/>
</dbReference>
<keyword evidence="6" id="KW-0436">Ligase</keyword>
<dbReference type="PROSITE" id="PS50089">
    <property type="entry name" value="ZF_RING_2"/>
    <property type="match status" value="1"/>
</dbReference>
<name>A0A7L3IN13_9PASS</name>
<evidence type="ECO:0000256" key="4">
    <source>
        <dbReference type="PROSITE-ProRule" id="PRU00175"/>
    </source>
</evidence>
<dbReference type="InterPro" id="IPR013083">
    <property type="entry name" value="Znf_RING/FYVE/PHD"/>
</dbReference>
<dbReference type="AlphaFoldDB" id="A0A7L3IN13"/>
<comment type="caution">
    <text evidence="6">The sequence shown here is derived from an EMBL/GenBank/DDBJ whole genome shotgun (WGS) entry which is preliminary data.</text>
</comment>
<evidence type="ECO:0000313" key="6">
    <source>
        <dbReference type="EMBL" id="NXU18499.1"/>
    </source>
</evidence>
<dbReference type="InterPro" id="IPR001841">
    <property type="entry name" value="Znf_RING"/>
</dbReference>
<keyword evidence="7" id="KW-1185">Reference proteome</keyword>
<feature type="domain" description="RING-type" evidence="5">
    <location>
        <begin position="201"/>
        <end position="241"/>
    </location>
</feature>
<organism evidence="6 7">
    <name type="scientific">Pardalotus punctatus</name>
    <name type="common">spotted pardalote</name>
    <dbReference type="NCBI Taxonomy" id="254575"/>
    <lineage>
        <taxon>Eukaryota</taxon>
        <taxon>Metazoa</taxon>
        <taxon>Chordata</taxon>
        <taxon>Craniata</taxon>
        <taxon>Vertebrata</taxon>
        <taxon>Euteleostomi</taxon>
        <taxon>Archelosauria</taxon>
        <taxon>Archosauria</taxon>
        <taxon>Dinosauria</taxon>
        <taxon>Saurischia</taxon>
        <taxon>Theropoda</taxon>
        <taxon>Coelurosauria</taxon>
        <taxon>Aves</taxon>
        <taxon>Neognathae</taxon>
        <taxon>Neoaves</taxon>
        <taxon>Telluraves</taxon>
        <taxon>Australaves</taxon>
        <taxon>Passeriformes</taxon>
        <taxon>Meliphagoidea</taxon>
        <taxon>Pardalotidae</taxon>
        <taxon>Pardalotus</taxon>
    </lineage>
</organism>
<dbReference type="SMART" id="SM00184">
    <property type="entry name" value="RING"/>
    <property type="match status" value="1"/>
</dbReference>
<sequence>ESQRKLRSTRYRFGRLPDQSILLWLHDCWLFGANVDVFLDSNEAKQLGPLSWDSAIDWGIGRRTGTLSLWTRLVSSVRAAYTRDEVIVHRDRWNNKLEGVQYLTELVMVDILYGNTRNKVYLDNPDGAYCTSYIWETFKKSAPPYYAKALSLVTWHWNLTVLKLQNYVWSYGRKPFSLLRDSFYHVEIRPKEYVASSDDPCTICQEELSRNSCELECGHEFHRECIRTWLQEHSSTCPLCRVHAVLPKGIPEHPAGNNSKRYKAKAWRR</sequence>
<reference evidence="6 7" key="1">
    <citation type="submission" date="2019-09" db="EMBL/GenBank/DDBJ databases">
        <title>Bird 10,000 Genomes (B10K) Project - Family phase.</title>
        <authorList>
            <person name="Zhang G."/>
        </authorList>
    </citation>
    <scope>NUCLEOTIDE SEQUENCE [LARGE SCALE GENOMIC DNA]</scope>
    <source>
        <strain evidence="6">B10K-DU-029-51</strain>
    </source>
</reference>
<dbReference type="Pfam" id="PF13639">
    <property type="entry name" value="zf-RING_2"/>
    <property type="match status" value="1"/>
</dbReference>
<dbReference type="Gene3D" id="3.30.40.10">
    <property type="entry name" value="Zinc/RING finger domain, C3HC4 (zinc finger)"/>
    <property type="match status" value="1"/>
</dbReference>
<protein>
    <submittedName>
        <fullName evidence="6">DZIP3 ligase</fullName>
    </submittedName>
</protein>